<gene>
    <name evidence="1" type="ORF">MSG28_005290</name>
</gene>
<dbReference type="Proteomes" id="UP001064048">
    <property type="component" value="Chromosome 8"/>
</dbReference>
<evidence type="ECO:0000313" key="1">
    <source>
        <dbReference type="EMBL" id="KAI8426467.1"/>
    </source>
</evidence>
<name>A0ACC0JR42_CHOFU</name>
<accession>A0ACC0JR42</accession>
<protein>
    <submittedName>
        <fullName evidence="1">Uncharacterized protein</fullName>
    </submittedName>
</protein>
<proteinExistence type="predicted"/>
<sequence length="537" mass="59414">MKDPTQILEELQKIDEMEYNVLQPSPLNEKVLKEKRKKLRETFDRVLKMYDKDDPEKWVELKRQEMEYEKRRAHLISYYESVKLAQSVQVDDIPLPSLQMPENYVYGNMASQIPMPMDIAPPSTPVKPILRKDSAYKERPAGAEAPGVPPGPPPDYTMLILEVEKMEGKEGKAKEKKNLRFSDLPDEGPPGEKCIPMPTAAPQPTLQENFDGDAMEEDGSGNAAPKPTSLQQRMLALSGQNIDDFMKEMEEVHKKRERDRAADLNARLSALKRTGGQRDSDSDSDGEAAPPPVQMPPDFILEPPGVEMRQMPPPLLPPGIRPPPLRVPLGPPPLRMPPGVPVRPGAPPGPPGLPPRALLRPPGPPGAPPRLLRPLVPPPPPKVMPQVSVLMAAPQLITKKDGPQAAVGFCTPARGTARRIRNHLNFPEGQSRSGATFLPAARENMARLRAALDNTSRVSISIILVTTRATITAKPQIRNLSADVTRFVPSALRVKREDKKANSRVKPTVQRPADVPKQAPSKDDAYMQFMKEMEGLL</sequence>
<reference evidence="1 2" key="1">
    <citation type="journal article" date="2022" name="Genome Biol. Evol.">
        <title>The Spruce Budworm Genome: Reconstructing the Evolutionary History of Antifreeze Proteins.</title>
        <authorList>
            <person name="Beliveau C."/>
            <person name="Gagne P."/>
            <person name="Picq S."/>
            <person name="Vernygora O."/>
            <person name="Keeling C.I."/>
            <person name="Pinkney K."/>
            <person name="Doucet D."/>
            <person name="Wen F."/>
            <person name="Johnston J.S."/>
            <person name="Maaroufi H."/>
            <person name="Boyle B."/>
            <person name="Laroche J."/>
            <person name="Dewar K."/>
            <person name="Juretic N."/>
            <person name="Blackburn G."/>
            <person name="Nisole A."/>
            <person name="Brunet B."/>
            <person name="Brandao M."/>
            <person name="Lumley L."/>
            <person name="Duan J."/>
            <person name="Quan G."/>
            <person name="Lucarotti C.J."/>
            <person name="Roe A.D."/>
            <person name="Sperling F.A.H."/>
            <person name="Levesque R.C."/>
            <person name="Cusson M."/>
        </authorList>
    </citation>
    <scope>NUCLEOTIDE SEQUENCE [LARGE SCALE GENOMIC DNA]</scope>
    <source>
        <strain evidence="1">Glfc:IPQL:Cfum</strain>
    </source>
</reference>
<evidence type="ECO:0000313" key="2">
    <source>
        <dbReference type="Proteomes" id="UP001064048"/>
    </source>
</evidence>
<organism evidence="1 2">
    <name type="scientific">Choristoneura fumiferana</name>
    <name type="common">Spruce budworm moth</name>
    <name type="synonym">Archips fumiferana</name>
    <dbReference type="NCBI Taxonomy" id="7141"/>
    <lineage>
        <taxon>Eukaryota</taxon>
        <taxon>Metazoa</taxon>
        <taxon>Ecdysozoa</taxon>
        <taxon>Arthropoda</taxon>
        <taxon>Hexapoda</taxon>
        <taxon>Insecta</taxon>
        <taxon>Pterygota</taxon>
        <taxon>Neoptera</taxon>
        <taxon>Endopterygota</taxon>
        <taxon>Lepidoptera</taxon>
        <taxon>Glossata</taxon>
        <taxon>Ditrysia</taxon>
        <taxon>Tortricoidea</taxon>
        <taxon>Tortricidae</taxon>
        <taxon>Tortricinae</taxon>
        <taxon>Choristoneura</taxon>
    </lineage>
</organism>
<keyword evidence="2" id="KW-1185">Reference proteome</keyword>
<comment type="caution">
    <text evidence="1">The sequence shown here is derived from an EMBL/GenBank/DDBJ whole genome shotgun (WGS) entry which is preliminary data.</text>
</comment>
<dbReference type="EMBL" id="CM046108">
    <property type="protein sequence ID" value="KAI8426467.1"/>
    <property type="molecule type" value="Genomic_DNA"/>
</dbReference>